<evidence type="ECO:0000256" key="1">
    <source>
        <dbReference type="ARBA" id="ARBA00004496"/>
    </source>
</evidence>
<dbReference type="NCBIfam" id="TIGR01383">
    <property type="entry name" value="not_thiJ"/>
    <property type="match status" value="1"/>
</dbReference>
<keyword evidence="3" id="KW-0558">Oxidation</keyword>
<dbReference type="CDD" id="cd03135">
    <property type="entry name" value="GATase1_DJ-1"/>
    <property type="match status" value="1"/>
</dbReference>
<evidence type="ECO:0000256" key="2">
    <source>
        <dbReference type="ARBA" id="ARBA00022490"/>
    </source>
</evidence>
<dbReference type="PANTHER" id="PTHR48094">
    <property type="entry name" value="PROTEIN/NUCLEIC ACID DEGLYCASE DJ-1-RELATED"/>
    <property type="match status" value="1"/>
</dbReference>
<dbReference type="InterPro" id="IPR050325">
    <property type="entry name" value="Prot/Nucl_acid_deglycase"/>
</dbReference>
<dbReference type="Gene3D" id="3.40.50.880">
    <property type="match status" value="1"/>
</dbReference>
<comment type="subcellular location">
    <subcellularLocation>
        <location evidence="1">Cytoplasm</location>
    </subcellularLocation>
</comment>
<proteinExistence type="predicted"/>
<evidence type="ECO:0000313" key="5">
    <source>
        <dbReference type="EMBL" id="SSX05404.1"/>
    </source>
</evidence>
<evidence type="ECO:0000313" key="6">
    <source>
        <dbReference type="EMBL" id="SSX25764.1"/>
    </source>
</evidence>
<reference evidence="6" key="2">
    <citation type="submission" date="2018-07" db="EMBL/GenBank/DDBJ databases">
        <authorList>
            <person name="Quirk P.G."/>
            <person name="Krulwich T.A."/>
        </authorList>
    </citation>
    <scope>NUCLEOTIDE SEQUENCE</scope>
</reference>
<dbReference type="GO" id="GO:1903189">
    <property type="term" value="P:glyoxal metabolic process"/>
    <property type="evidence" value="ECO:0007669"/>
    <property type="project" value="TreeGrafter"/>
</dbReference>
<evidence type="ECO:0000256" key="3">
    <source>
        <dbReference type="ARBA" id="ARBA00023097"/>
    </source>
</evidence>
<dbReference type="GO" id="GO:0006979">
    <property type="term" value="P:response to oxidative stress"/>
    <property type="evidence" value="ECO:0007669"/>
    <property type="project" value="UniProtKB-ARBA"/>
</dbReference>
<dbReference type="InterPro" id="IPR002818">
    <property type="entry name" value="DJ-1/PfpI"/>
</dbReference>
<organism evidence="5">
    <name type="scientific">Culicoides sonorensis</name>
    <name type="common">Biting midge</name>
    <dbReference type="NCBI Taxonomy" id="179676"/>
    <lineage>
        <taxon>Eukaryota</taxon>
        <taxon>Metazoa</taxon>
        <taxon>Ecdysozoa</taxon>
        <taxon>Arthropoda</taxon>
        <taxon>Hexapoda</taxon>
        <taxon>Insecta</taxon>
        <taxon>Pterygota</taxon>
        <taxon>Neoptera</taxon>
        <taxon>Endopterygota</taxon>
        <taxon>Diptera</taxon>
        <taxon>Nematocera</taxon>
        <taxon>Chironomoidea</taxon>
        <taxon>Ceratopogonidae</taxon>
        <taxon>Ceratopogoninae</taxon>
        <taxon>Culicoides</taxon>
        <taxon>Monoculicoides</taxon>
    </lineage>
</organism>
<dbReference type="GO" id="GO:0005634">
    <property type="term" value="C:nucleus"/>
    <property type="evidence" value="ECO:0007669"/>
    <property type="project" value="TreeGrafter"/>
</dbReference>
<gene>
    <name evidence="5" type="primary">CSON012725</name>
</gene>
<feature type="domain" description="DJ-1/PfpI" evidence="4">
    <location>
        <begin position="38"/>
        <end position="199"/>
    </location>
</feature>
<reference evidence="5" key="1">
    <citation type="submission" date="2018-04" db="EMBL/GenBank/DDBJ databases">
        <authorList>
            <person name="Go L.Y."/>
            <person name="Mitchell J.A."/>
        </authorList>
    </citation>
    <scope>NUCLEOTIDE SEQUENCE</scope>
    <source>
        <tissue evidence="5">Whole organism</tissue>
    </source>
</reference>
<dbReference type="GO" id="GO:0051896">
    <property type="term" value="P:regulation of phosphatidylinositol 3-kinase/protein kinase B signal transduction"/>
    <property type="evidence" value="ECO:0007669"/>
    <property type="project" value="UniProtKB-ARBA"/>
</dbReference>
<dbReference type="InterPro" id="IPR006287">
    <property type="entry name" value="DJ-1"/>
</dbReference>
<dbReference type="FunFam" id="3.40.50.880:FF:000022">
    <property type="entry name" value="protein deglycase DJ-1"/>
    <property type="match status" value="1"/>
</dbReference>
<name>A0A336KKE1_CULSO</name>
<evidence type="ECO:0000259" key="4">
    <source>
        <dbReference type="Pfam" id="PF01965"/>
    </source>
</evidence>
<dbReference type="InterPro" id="IPR029062">
    <property type="entry name" value="Class_I_gatase-like"/>
</dbReference>
<sequence>MSIFFHRFRSEFVKRRKFIEYSFLIVNKRQYSIREMGKSALILLAPGAEEMEFVIAADVLRRCGVEVTVAGLNGSDVVKCSRDVLIKPDVALADVLDKTFDAVVLPGGLGGAKALAESKVVGDLLQKQEKSGRICAAICAGPTAFLSHSIGLGKKLTSYPSVKGELAGKYTYVEENVVVDGNIVTSRGPGTAFDFGLKLGELLVGAEVSKDAASKMLL</sequence>
<dbReference type="EMBL" id="UFQT01000614">
    <property type="protein sequence ID" value="SSX25764.1"/>
    <property type="molecule type" value="Genomic_DNA"/>
</dbReference>
<dbReference type="PANTHER" id="PTHR48094:SF12">
    <property type="entry name" value="PARKINSON DISEASE PROTEIN 7 HOMOLOG"/>
    <property type="match status" value="1"/>
</dbReference>
<dbReference type="SUPFAM" id="SSF52317">
    <property type="entry name" value="Class I glutamine amidotransferase-like"/>
    <property type="match status" value="1"/>
</dbReference>
<dbReference type="AlphaFoldDB" id="A0A336KKE1"/>
<keyword evidence="2" id="KW-0963">Cytoplasm</keyword>
<accession>A0A336KKE1</accession>
<dbReference type="VEuPathDB" id="VectorBase:CSON012725"/>
<dbReference type="OMA" id="KATCYPG"/>
<dbReference type="Pfam" id="PF01965">
    <property type="entry name" value="DJ-1_PfpI"/>
    <property type="match status" value="1"/>
</dbReference>
<dbReference type="EMBL" id="UFQS01000614">
    <property type="protein sequence ID" value="SSX05404.1"/>
    <property type="molecule type" value="Genomic_DNA"/>
</dbReference>
<dbReference type="GO" id="GO:0046295">
    <property type="term" value="P:glycolate biosynthetic process"/>
    <property type="evidence" value="ECO:0007669"/>
    <property type="project" value="TreeGrafter"/>
</dbReference>
<dbReference type="GO" id="GO:0005739">
    <property type="term" value="C:mitochondrion"/>
    <property type="evidence" value="ECO:0007669"/>
    <property type="project" value="TreeGrafter"/>
</dbReference>
<protein>
    <submittedName>
        <fullName evidence="5">CSON012725 protein</fullName>
    </submittedName>
</protein>